<organism evidence="1 2">
    <name type="scientific">Nocardia terrae</name>
    <dbReference type="NCBI Taxonomy" id="2675851"/>
    <lineage>
        <taxon>Bacteria</taxon>
        <taxon>Bacillati</taxon>
        <taxon>Actinomycetota</taxon>
        <taxon>Actinomycetes</taxon>
        <taxon>Mycobacteriales</taxon>
        <taxon>Nocardiaceae</taxon>
        <taxon>Nocardia</taxon>
    </lineage>
</organism>
<dbReference type="AlphaFoldDB" id="A0A7K1USM0"/>
<reference evidence="1 2" key="1">
    <citation type="submission" date="2019-12" db="EMBL/GenBank/DDBJ databases">
        <title>Nocardia sp. nov. ET3-3 isolated from soil.</title>
        <authorList>
            <person name="Kanchanasin P."/>
            <person name="Tanasupawat S."/>
            <person name="Yuki M."/>
            <person name="Kudo T."/>
        </authorList>
    </citation>
    <scope>NUCLEOTIDE SEQUENCE [LARGE SCALE GENOMIC DNA]</scope>
    <source>
        <strain evidence="1 2">ET3-3</strain>
    </source>
</reference>
<proteinExistence type="predicted"/>
<accession>A0A7K1USM0</accession>
<sequence length="212" mass="23902">MDERIVAALEELERVFRRYPRRPVLERCPHCGPPVRVADVDLYWLSIKLGNTVGDDGDVKALLPLLFERLIGTRELDAEIVLGKLAQRNWPSEEQSAIDNLLDQVWRQLLAEFPSCVGGFEDVSGFFGATAAAGLAPDRFLAVWDATPGEAPDLHLAEFVNAASISRRLVPALRSWIGRNSVRDRLLRAYERCHEDRELGDFFARAYDAAWL</sequence>
<dbReference type="Proteomes" id="UP000466794">
    <property type="component" value="Unassembled WGS sequence"/>
</dbReference>
<evidence type="ECO:0000313" key="2">
    <source>
        <dbReference type="Proteomes" id="UP000466794"/>
    </source>
</evidence>
<keyword evidence="2" id="KW-1185">Reference proteome</keyword>
<name>A0A7K1USM0_9NOCA</name>
<gene>
    <name evidence="1" type="ORF">GPX89_06525</name>
</gene>
<evidence type="ECO:0000313" key="1">
    <source>
        <dbReference type="EMBL" id="MVU76898.1"/>
    </source>
</evidence>
<dbReference type="RefSeq" id="WP_157355695.1">
    <property type="nucleotide sequence ID" value="NZ_WRPP01000001.1"/>
</dbReference>
<protein>
    <submittedName>
        <fullName evidence="1">Uncharacterized protein</fullName>
    </submittedName>
</protein>
<dbReference type="EMBL" id="WRPP01000001">
    <property type="protein sequence ID" value="MVU76898.1"/>
    <property type="molecule type" value="Genomic_DNA"/>
</dbReference>
<comment type="caution">
    <text evidence="1">The sequence shown here is derived from an EMBL/GenBank/DDBJ whole genome shotgun (WGS) entry which is preliminary data.</text>
</comment>